<keyword evidence="4" id="KW-1185">Reference proteome</keyword>
<dbReference type="AlphaFoldDB" id="A0A7Z2JJJ0"/>
<feature type="region of interest" description="Disordered" evidence="1">
    <location>
        <begin position="1"/>
        <end position="24"/>
    </location>
</feature>
<keyword evidence="2" id="KW-1133">Transmembrane helix</keyword>
<organism evidence="3 4">
    <name type="scientific">Paraburkholderia acidisoli</name>
    <dbReference type="NCBI Taxonomy" id="2571748"/>
    <lineage>
        <taxon>Bacteria</taxon>
        <taxon>Pseudomonadati</taxon>
        <taxon>Pseudomonadota</taxon>
        <taxon>Betaproteobacteria</taxon>
        <taxon>Burkholderiales</taxon>
        <taxon>Burkholderiaceae</taxon>
        <taxon>Paraburkholderia</taxon>
    </lineage>
</organism>
<accession>A0A7Z2JJJ0</accession>
<dbReference type="KEGG" id="pacs:FAZ98_29400"/>
<dbReference type="Pfam" id="PF16357">
    <property type="entry name" value="PepSY_TM_like_2"/>
    <property type="match status" value="1"/>
</dbReference>
<gene>
    <name evidence="3" type="ORF">FAZ98_29400</name>
</gene>
<evidence type="ECO:0000313" key="3">
    <source>
        <dbReference type="EMBL" id="QGZ66846.1"/>
    </source>
</evidence>
<feature type="transmembrane region" description="Helical" evidence="2">
    <location>
        <begin position="36"/>
        <end position="57"/>
    </location>
</feature>
<dbReference type="Proteomes" id="UP000433577">
    <property type="component" value="Chromosome 4"/>
</dbReference>
<evidence type="ECO:0000313" key="4">
    <source>
        <dbReference type="Proteomes" id="UP000433577"/>
    </source>
</evidence>
<protein>
    <submittedName>
        <fullName evidence="3">Peptidase</fullName>
    </submittedName>
</protein>
<dbReference type="InterPro" id="IPR032307">
    <property type="entry name" value="PepSY_TM-like_2"/>
</dbReference>
<proteinExistence type="predicted"/>
<name>A0A7Z2JJJ0_9BURK</name>
<dbReference type="OrthoDB" id="8559578at2"/>
<dbReference type="PANTHER" id="PTHR40115:SF1">
    <property type="entry name" value="INNER MEMBRANE PROTEIN WITH PEPSY TM HELIX"/>
    <property type="match status" value="1"/>
</dbReference>
<feature type="transmembrane region" description="Helical" evidence="2">
    <location>
        <begin position="207"/>
        <end position="226"/>
    </location>
</feature>
<dbReference type="EMBL" id="CP046916">
    <property type="protein sequence ID" value="QGZ66846.1"/>
    <property type="molecule type" value="Genomic_DNA"/>
</dbReference>
<evidence type="ECO:0000256" key="2">
    <source>
        <dbReference type="SAM" id="Phobius"/>
    </source>
</evidence>
<keyword evidence="2" id="KW-0812">Transmembrane</keyword>
<sequence>MDLSTEPVRERDANTASRPKGNRSRRSQFLKWLRKIHGWVGLWGAVLGLLFGVTGFLQNHRAVMKIQAGGAPVVSRVQLPVDAATLHNPRELAQWVQREMKLDRRAARVAREPAQAVSWGDQSVMQPERWTARFASPKYLVDAEYWKGGTFVAVERREQGLIAVLEALHRANGTTAGWILLADSIAGSLVLLSITGVILWTELNRRRTIGATIFFASIVAMILFAFQSL</sequence>
<keyword evidence="2" id="KW-0472">Membrane</keyword>
<evidence type="ECO:0000256" key="1">
    <source>
        <dbReference type="SAM" id="MobiDB-lite"/>
    </source>
</evidence>
<feature type="transmembrane region" description="Helical" evidence="2">
    <location>
        <begin position="178"/>
        <end position="201"/>
    </location>
</feature>
<reference evidence="3 4" key="1">
    <citation type="submission" date="2019-12" db="EMBL/GenBank/DDBJ databases">
        <title>Paraburkholderia acidiphila 7Q-K02 sp. nov and Paraburkholderia acidisoli DHF22 sp. nov., two strains isolated from forest soil.</title>
        <authorList>
            <person name="Gao Z."/>
            <person name="Qiu L."/>
        </authorList>
    </citation>
    <scope>NUCLEOTIDE SEQUENCE [LARGE SCALE GENOMIC DNA]</scope>
    <source>
        <strain evidence="3 4">DHF22</strain>
    </source>
</reference>
<dbReference type="PANTHER" id="PTHR40115">
    <property type="entry name" value="INNER MEMBRANE PROTEIN WITH PEPSY TM HELIX"/>
    <property type="match status" value="1"/>
</dbReference>